<reference evidence="10" key="1">
    <citation type="submission" date="2020-06" db="EMBL/GenBank/DDBJ databases">
        <title>Draft genome of Bugula neritina, a colonial animal packing powerful symbionts and potential medicines.</title>
        <authorList>
            <person name="Rayko M."/>
        </authorList>
    </citation>
    <scope>NUCLEOTIDE SEQUENCE [LARGE SCALE GENOMIC DNA]</scope>
    <source>
        <strain evidence="10">Kwan_BN1</strain>
    </source>
</reference>
<keyword evidence="6 9" id="KW-0333">Golgi apparatus</keyword>
<dbReference type="EMBL" id="VXIV02002559">
    <property type="protein sequence ID" value="KAF6024579.1"/>
    <property type="molecule type" value="Genomic_DNA"/>
</dbReference>
<protein>
    <recommendedName>
        <fullName evidence="9">Carbohydrate sulfotransferase</fullName>
        <ecNumber evidence="9">2.8.2.-</ecNumber>
    </recommendedName>
</protein>
<comment type="similarity">
    <text evidence="2 9">Belongs to the sulfotransferase 2 family.</text>
</comment>
<evidence type="ECO:0000256" key="6">
    <source>
        <dbReference type="ARBA" id="ARBA00023034"/>
    </source>
</evidence>
<evidence type="ECO:0000256" key="7">
    <source>
        <dbReference type="ARBA" id="ARBA00023136"/>
    </source>
</evidence>
<gene>
    <name evidence="10" type="ORF">EB796_017139</name>
</gene>
<dbReference type="Pfam" id="PF03567">
    <property type="entry name" value="Sulfotransfer_2"/>
    <property type="match status" value="1"/>
</dbReference>
<keyword evidence="9" id="KW-0119">Carbohydrate metabolism</keyword>
<evidence type="ECO:0000256" key="4">
    <source>
        <dbReference type="ARBA" id="ARBA00022692"/>
    </source>
</evidence>
<evidence type="ECO:0000256" key="9">
    <source>
        <dbReference type="RuleBase" id="RU364020"/>
    </source>
</evidence>
<sequence>MAVAKQGISIVAAIGVISLLLLSLSSNNIKSSGQQDNLKTSASYSHKPVREVILRRTDHHNTQVLTTTDSLIDNAVGERASSRILTAAEMKSRPYQDWLTQDADKLPYNASLVARQQQERHQLIRETCKRPDVKEYILGVTAGHRSLISTHKHVLFCPILKAGSTNILRLLCWFRGPPCSTIKNLKPHNMVPRYLERGNRIAVGNTKDFLSYFSFTLVRNPWRRLVSVYIQKFIETRQGVGFCEIKTRFPRLHKYYRVNREKAMTFVNYLEMCVIGQHKEGGILAQNGHWRPQYHMCSFCDLEYTFIGKIETMKSDERVILNAFGFEDIDQTIADANSHLLPNEKANKTSILYEDLWRDVSDSTLKYLQDLYRIDFEMFQYPNHPLS</sequence>
<evidence type="ECO:0000256" key="1">
    <source>
        <dbReference type="ARBA" id="ARBA00004323"/>
    </source>
</evidence>
<keyword evidence="11" id="KW-1185">Reference proteome</keyword>
<comment type="subcellular location">
    <subcellularLocation>
        <location evidence="1 9">Golgi apparatus membrane</location>
        <topology evidence="1 9">Single-pass type II membrane protein</topology>
    </subcellularLocation>
</comment>
<dbReference type="AlphaFoldDB" id="A0A7J7JE58"/>
<keyword evidence="8 9" id="KW-0325">Glycoprotein</keyword>
<organism evidence="10 11">
    <name type="scientific">Bugula neritina</name>
    <name type="common">Brown bryozoan</name>
    <name type="synonym">Sertularia neritina</name>
    <dbReference type="NCBI Taxonomy" id="10212"/>
    <lineage>
        <taxon>Eukaryota</taxon>
        <taxon>Metazoa</taxon>
        <taxon>Spiralia</taxon>
        <taxon>Lophotrochozoa</taxon>
        <taxon>Bryozoa</taxon>
        <taxon>Gymnolaemata</taxon>
        <taxon>Cheilostomatida</taxon>
        <taxon>Flustrina</taxon>
        <taxon>Buguloidea</taxon>
        <taxon>Bugulidae</taxon>
        <taxon>Bugula</taxon>
    </lineage>
</organism>
<keyword evidence="3 9" id="KW-0808">Transferase</keyword>
<keyword evidence="5" id="KW-1133">Transmembrane helix</keyword>
<dbReference type="PANTHER" id="PTHR12137">
    <property type="entry name" value="CARBOHYDRATE SULFOTRANSFERASE"/>
    <property type="match status" value="1"/>
</dbReference>
<keyword evidence="4" id="KW-0812">Transmembrane</keyword>
<evidence type="ECO:0000256" key="5">
    <source>
        <dbReference type="ARBA" id="ARBA00022989"/>
    </source>
</evidence>
<comment type="caution">
    <text evidence="10">The sequence shown here is derived from an EMBL/GenBank/DDBJ whole genome shotgun (WGS) entry which is preliminary data.</text>
</comment>
<evidence type="ECO:0000256" key="8">
    <source>
        <dbReference type="ARBA" id="ARBA00023180"/>
    </source>
</evidence>
<keyword evidence="7" id="KW-0472">Membrane</keyword>
<dbReference type="EC" id="2.8.2.-" evidence="9"/>
<keyword evidence="9" id="KW-0735">Signal-anchor</keyword>
<dbReference type="PANTHER" id="PTHR12137:SF54">
    <property type="entry name" value="CARBOHYDRATE SULFOTRANSFERASE"/>
    <property type="match status" value="1"/>
</dbReference>
<evidence type="ECO:0000313" key="11">
    <source>
        <dbReference type="Proteomes" id="UP000593567"/>
    </source>
</evidence>
<name>A0A7J7JE58_BUGNE</name>
<evidence type="ECO:0000256" key="2">
    <source>
        <dbReference type="ARBA" id="ARBA00006339"/>
    </source>
</evidence>
<dbReference type="GO" id="GO:0000139">
    <property type="term" value="C:Golgi membrane"/>
    <property type="evidence" value="ECO:0007669"/>
    <property type="project" value="UniProtKB-SubCell"/>
</dbReference>
<evidence type="ECO:0000256" key="3">
    <source>
        <dbReference type="ARBA" id="ARBA00022679"/>
    </source>
</evidence>
<dbReference type="GO" id="GO:0016051">
    <property type="term" value="P:carbohydrate biosynthetic process"/>
    <property type="evidence" value="ECO:0007669"/>
    <property type="project" value="InterPro"/>
</dbReference>
<dbReference type="OrthoDB" id="6117100at2759"/>
<accession>A0A7J7JE58</accession>
<evidence type="ECO:0000313" key="10">
    <source>
        <dbReference type="EMBL" id="KAF6024579.1"/>
    </source>
</evidence>
<dbReference type="Proteomes" id="UP000593567">
    <property type="component" value="Unassembled WGS sequence"/>
</dbReference>
<dbReference type="GO" id="GO:0008146">
    <property type="term" value="F:sulfotransferase activity"/>
    <property type="evidence" value="ECO:0007669"/>
    <property type="project" value="InterPro"/>
</dbReference>
<proteinExistence type="inferred from homology"/>
<dbReference type="InterPro" id="IPR018011">
    <property type="entry name" value="Carb_sulfotrans_8-10"/>
</dbReference>
<dbReference type="InterPro" id="IPR005331">
    <property type="entry name" value="Sulfotransferase"/>
</dbReference>